<name>A0A2T0M1Z8_9ACTN</name>
<reference evidence="2 3" key="1">
    <citation type="submission" date="2018-03" db="EMBL/GenBank/DDBJ databases">
        <title>Genomic Encyclopedia of Type Strains, Phase III (KMG-III): the genomes of soil and plant-associated and newly described type strains.</title>
        <authorList>
            <person name="Whitman W."/>
        </authorList>
    </citation>
    <scope>NUCLEOTIDE SEQUENCE [LARGE SCALE GENOMIC DNA]</scope>
    <source>
        <strain evidence="2 3">CGMCC 4.7104</strain>
    </source>
</reference>
<dbReference type="GO" id="GO:0016491">
    <property type="term" value="F:oxidoreductase activity"/>
    <property type="evidence" value="ECO:0007669"/>
    <property type="project" value="InterPro"/>
</dbReference>
<dbReference type="InterPro" id="IPR011032">
    <property type="entry name" value="GroES-like_sf"/>
</dbReference>
<accession>A0A2T0M1Z8</accession>
<dbReference type="CDD" id="cd08241">
    <property type="entry name" value="QOR1"/>
    <property type="match status" value="1"/>
</dbReference>
<gene>
    <name evidence="2" type="ORF">B0I32_13716</name>
</gene>
<evidence type="ECO:0000259" key="1">
    <source>
        <dbReference type="SMART" id="SM00829"/>
    </source>
</evidence>
<keyword evidence="3" id="KW-1185">Reference proteome</keyword>
<dbReference type="InterPro" id="IPR020843">
    <property type="entry name" value="ER"/>
</dbReference>
<dbReference type="EMBL" id="PVNG01000037">
    <property type="protein sequence ID" value="PRX50729.1"/>
    <property type="molecule type" value="Genomic_DNA"/>
</dbReference>
<dbReference type="Gene3D" id="3.90.180.10">
    <property type="entry name" value="Medium-chain alcohol dehydrogenases, catalytic domain"/>
    <property type="match status" value="1"/>
</dbReference>
<dbReference type="SMART" id="SM00829">
    <property type="entry name" value="PKS_ER"/>
    <property type="match status" value="1"/>
</dbReference>
<dbReference type="InterPro" id="IPR013149">
    <property type="entry name" value="ADH-like_C"/>
</dbReference>
<dbReference type="InterPro" id="IPR051397">
    <property type="entry name" value="Zn-ADH-like_protein"/>
</dbReference>
<dbReference type="Pfam" id="PF00107">
    <property type="entry name" value="ADH_zinc_N"/>
    <property type="match status" value="1"/>
</dbReference>
<dbReference type="SUPFAM" id="SSF50129">
    <property type="entry name" value="GroES-like"/>
    <property type="match status" value="1"/>
</dbReference>
<dbReference type="PANTHER" id="PTHR43677">
    <property type="entry name" value="SHORT-CHAIN DEHYDROGENASE/REDUCTASE"/>
    <property type="match status" value="1"/>
</dbReference>
<comment type="caution">
    <text evidence="2">The sequence shown here is derived from an EMBL/GenBank/DDBJ whole genome shotgun (WGS) entry which is preliminary data.</text>
</comment>
<proteinExistence type="predicted"/>
<protein>
    <submittedName>
        <fullName evidence="2">NADPH2:quinone reductase</fullName>
    </submittedName>
</protein>
<evidence type="ECO:0000313" key="3">
    <source>
        <dbReference type="Proteomes" id="UP000238312"/>
    </source>
</evidence>
<dbReference type="SUPFAM" id="SSF51735">
    <property type="entry name" value="NAD(P)-binding Rossmann-fold domains"/>
    <property type="match status" value="1"/>
</dbReference>
<organism evidence="2 3">
    <name type="scientific">Nonomuraea fuscirosea</name>
    <dbReference type="NCBI Taxonomy" id="1291556"/>
    <lineage>
        <taxon>Bacteria</taxon>
        <taxon>Bacillati</taxon>
        <taxon>Actinomycetota</taxon>
        <taxon>Actinomycetes</taxon>
        <taxon>Streptosporangiales</taxon>
        <taxon>Streptosporangiaceae</taxon>
        <taxon>Nonomuraea</taxon>
    </lineage>
</organism>
<dbReference type="PANTHER" id="PTHR43677:SF4">
    <property type="entry name" value="QUINONE OXIDOREDUCTASE-LIKE PROTEIN 2"/>
    <property type="match status" value="1"/>
</dbReference>
<dbReference type="Proteomes" id="UP000238312">
    <property type="component" value="Unassembled WGS sequence"/>
</dbReference>
<dbReference type="Gene3D" id="3.40.50.720">
    <property type="entry name" value="NAD(P)-binding Rossmann-like Domain"/>
    <property type="match status" value="1"/>
</dbReference>
<evidence type="ECO:0000313" key="2">
    <source>
        <dbReference type="EMBL" id="PRX50729.1"/>
    </source>
</evidence>
<sequence>MRKVQFAEFGGPERLTGVAAESPPVAPGQVRIKVHAVGVNFAELVQLSGNFQIPVDLPAVPGFELSGTVTELGAGVDRLSLGERVVALVCWGAYAEEVVVDAVTVAGVPDGADLDTAAAFPVAFGTAFMCLHHRAQVNANDVVVVSGANGNVGHAAVQVARQLGAVQVIAVTRDGTETMAHADAVLASTDKLAAQIADLTRGHGADVILDLVGGAVFPQLLEAVAWEGRVVTAGYASGNIPNISLLDVLIRNIAVLGEDIAAYTVREPHRVGDALRTCVGWWRQGAVEPRPPVTTMPLEDAAKALSMVAQASAGGKIVLSANSL</sequence>
<dbReference type="Pfam" id="PF08240">
    <property type="entry name" value="ADH_N"/>
    <property type="match status" value="1"/>
</dbReference>
<dbReference type="InterPro" id="IPR036291">
    <property type="entry name" value="NAD(P)-bd_dom_sf"/>
</dbReference>
<dbReference type="AlphaFoldDB" id="A0A2T0M1Z8"/>
<feature type="domain" description="Enoyl reductase (ER)" evidence="1">
    <location>
        <begin position="10"/>
        <end position="319"/>
    </location>
</feature>
<dbReference type="InterPro" id="IPR013154">
    <property type="entry name" value="ADH-like_N"/>
</dbReference>